<dbReference type="RefSeq" id="WP_107583198.1">
    <property type="nucleotide sequence ID" value="NZ_JAERMS010000043.1"/>
</dbReference>
<dbReference type="Proteomes" id="UP000664265">
    <property type="component" value="Unassembled WGS sequence"/>
</dbReference>
<keyword evidence="1" id="KW-0812">Transmembrane</keyword>
<feature type="transmembrane region" description="Helical" evidence="1">
    <location>
        <begin position="265"/>
        <end position="283"/>
    </location>
</feature>
<dbReference type="PROSITE" id="PS51257">
    <property type="entry name" value="PROKAR_LIPOPROTEIN"/>
    <property type="match status" value="1"/>
</dbReference>
<evidence type="ECO:0000256" key="1">
    <source>
        <dbReference type="SAM" id="Phobius"/>
    </source>
</evidence>
<keyword evidence="3" id="KW-1185">Reference proteome</keyword>
<keyword evidence="1" id="KW-0472">Membrane</keyword>
<keyword evidence="1" id="KW-1133">Transmembrane helix</keyword>
<evidence type="ECO:0000313" key="3">
    <source>
        <dbReference type="Proteomes" id="UP000664265"/>
    </source>
</evidence>
<name>A0ABS3M7X0_9BACT</name>
<comment type="caution">
    <text evidence="2">The sequence shown here is derived from an EMBL/GenBank/DDBJ whole genome shotgun (WGS) entry which is preliminary data.</text>
</comment>
<accession>A0ABS3M7X0</accession>
<protein>
    <submittedName>
        <fullName evidence="2">Zinc ribbon domain-containing protein</fullName>
    </submittedName>
</protein>
<feature type="transmembrane region" description="Helical" evidence="1">
    <location>
        <begin position="9"/>
        <end position="29"/>
    </location>
</feature>
<evidence type="ECO:0000313" key="2">
    <source>
        <dbReference type="EMBL" id="MBO1364220.1"/>
    </source>
</evidence>
<gene>
    <name evidence="2" type="ORF">JHU38_10665</name>
</gene>
<feature type="transmembrane region" description="Helical" evidence="1">
    <location>
        <begin position="190"/>
        <end position="209"/>
    </location>
</feature>
<sequence length="338" mass="38506">MSIKSARGIIYIIMCMVMTGMFASCYHKPAIRHGNVMPYSEHQQDSLTFQATHHYTNNFNFIVSKDTLELMRQQPEEIQSGLAIDTIKVFKHNHLVVADIRILKNDSLANADSVWVQLARDQETFGWIQESRLLPAVVPDDPISQFINTFSNVHLLIFLVIISLISVVYMTRKLMRQNASIVHFRDISSFYPTLLCVVVAASATFYASIQMFAPETWRHFYFHPTLNPFSVPLILGIFLISVWAILIIGLAAVDDVRHELPFGEAVMYLCGLVAVCAVDYIVFSISTLYYIGYVLLVAYVVFALRQYFRNHRVVYQCGNCGATLRRKGRCPHCGIFND</sequence>
<feature type="transmembrane region" description="Helical" evidence="1">
    <location>
        <begin position="289"/>
        <end position="308"/>
    </location>
</feature>
<feature type="transmembrane region" description="Helical" evidence="1">
    <location>
        <begin position="229"/>
        <end position="253"/>
    </location>
</feature>
<reference evidence="2 3" key="1">
    <citation type="submission" date="2021-01" db="EMBL/GenBank/DDBJ databases">
        <title>Prevotella A2931 sp. nov.</title>
        <authorList>
            <person name="Buhl M."/>
            <person name="Oberhettinger P."/>
        </authorList>
    </citation>
    <scope>NUCLEOTIDE SEQUENCE [LARGE SCALE GENOMIC DNA]</scope>
    <source>
        <strain evidence="2 3">A2931</strain>
    </source>
</reference>
<feature type="transmembrane region" description="Helical" evidence="1">
    <location>
        <begin position="149"/>
        <end position="169"/>
    </location>
</feature>
<proteinExistence type="predicted"/>
<dbReference type="EMBL" id="JAERMS010000043">
    <property type="protein sequence ID" value="MBO1364220.1"/>
    <property type="molecule type" value="Genomic_DNA"/>
</dbReference>
<organism evidence="2 3">
    <name type="scientific">Prevotella illustrans</name>
    <dbReference type="NCBI Taxonomy" id="2800387"/>
    <lineage>
        <taxon>Bacteria</taxon>
        <taxon>Pseudomonadati</taxon>
        <taxon>Bacteroidota</taxon>
        <taxon>Bacteroidia</taxon>
        <taxon>Bacteroidales</taxon>
        <taxon>Prevotellaceae</taxon>
        <taxon>Prevotella</taxon>
    </lineage>
</organism>